<proteinExistence type="predicted"/>
<keyword evidence="1" id="KW-0489">Methyltransferase</keyword>
<dbReference type="AlphaFoldDB" id="A0A4R6ITJ9"/>
<reference evidence="1 2" key="1">
    <citation type="submission" date="2019-03" db="EMBL/GenBank/DDBJ databases">
        <title>Genomic Encyclopedia of Archaeal and Bacterial Type Strains, Phase II (KMG-II): from individual species to whole genera.</title>
        <authorList>
            <person name="Goeker M."/>
        </authorList>
    </citation>
    <scope>NUCLEOTIDE SEQUENCE [LARGE SCALE GENOMIC DNA]</scope>
    <source>
        <strain evidence="1 2">DSM 28323</strain>
    </source>
</reference>
<dbReference type="Pfam" id="PF05711">
    <property type="entry name" value="TylF"/>
    <property type="match status" value="1"/>
</dbReference>
<comment type="caution">
    <text evidence="1">The sequence shown here is derived from an EMBL/GenBank/DDBJ whole genome shotgun (WGS) entry which is preliminary data.</text>
</comment>
<protein>
    <submittedName>
        <fullName evidence="1">Macrocin-O-methyltransferase TylF</fullName>
    </submittedName>
</protein>
<dbReference type="PANTHER" id="PTHR40036">
    <property type="entry name" value="MACROCIN O-METHYLTRANSFERASE"/>
    <property type="match status" value="1"/>
</dbReference>
<dbReference type="Proteomes" id="UP000295741">
    <property type="component" value="Unassembled WGS sequence"/>
</dbReference>
<dbReference type="GO" id="GO:0008168">
    <property type="term" value="F:methyltransferase activity"/>
    <property type="evidence" value="ECO:0007669"/>
    <property type="project" value="UniProtKB-KW"/>
</dbReference>
<dbReference type="PANTHER" id="PTHR40036:SF1">
    <property type="entry name" value="MACROCIN O-METHYLTRANSFERASE"/>
    <property type="match status" value="1"/>
</dbReference>
<sequence>MSELKKFLVKIKGYFKKRTPTQRLMNRIHTQEILGNIFHLGFSYWGPFFTAYQPDSHTAFQAHPEFYELQKRFSSHNRRNNGGDTARLWGFILNCKQVLAEDIKGDFAELGVWRGNTAAILAHYAASEQRQVFLFDTYEGFSKDDLTGIDAQKDTDFNNTSIELVKQVIGQAVTHCSFVKGFFPDTITPEHQNRQYAIVSLDCDLYAPTKAGLEFFYERMPKGGLFFLHDYSSLHWDGSKKAIDEFCKQSGEHIILMPDKSGSAFMRKTKSN</sequence>
<dbReference type="GO" id="GO:0032259">
    <property type="term" value="P:methylation"/>
    <property type="evidence" value="ECO:0007669"/>
    <property type="project" value="UniProtKB-KW"/>
</dbReference>
<keyword evidence="1" id="KW-0808">Transferase</keyword>
<organism evidence="1 2">
    <name type="scientific">Sediminibacterium goheungense</name>
    <dbReference type="NCBI Taxonomy" id="1086393"/>
    <lineage>
        <taxon>Bacteria</taxon>
        <taxon>Pseudomonadati</taxon>
        <taxon>Bacteroidota</taxon>
        <taxon>Chitinophagia</taxon>
        <taxon>Chitinophagales</taxon>
        <taxon>Chitinophagaceae</taxon>
        <taxon>Sediminibacterium</taxon>
    </lineage>
</organism>
<dbReference type="InterPro" id="IPR008884">
    <property type="entry name" value="TylF_MeTrfase"/>
</dbReference>
<keyword evidence="2" id="KW-1185">Reference proteome</keyword>
<dbReference type="Gene3D" id="3.40.50.150">
    <property type="entry name" value="Vaccinia Virus protein VP39"/>
    <property type="match status" value="1"/>
</dbReference>
<dbReference type="InterPro" id="IPR029063">
    <property type="entry name" value="SAM-dependent_MTases_sf"/>
</dbReference>
<dbReference type="EMBL" id="SNWP01000012">
    <property type="protein sequence ID" value="TDO25870.1"/>
    <property type="molecule type" value="Genomic_DNA"/>
</dbReference>
<dbReference type="OrthoDB" id="3826968at2"/>
<gene>
    <name evidence="1" type="ORF">BC659_2794</name>
</gene>
<evidence type="ECO:0000313" key="2">
    <source>
        <dbReference type="Proteomes" id="UP000295741"/>
    </source>
</evidence>
<name>A0A4R6ITJ9_9BACT</name>
<evidence type="ECO:0000313" key="1">
    <source>
        <dbReference type="EMBL" id="TDO25870.1"/>
    </source>
</evidence>
<accession>A0A4R6ITJ9</accession>
<dbReference type="RefSeq" id="WP_133475356.1">
    <property type="nucleotide sequence ID" value="NZ_SNWP01000012.1"/>
</dbReference>